<reference evidence="1 2" key="1">
    <citation type="journal article" date="2007" name="Genome Res.">
        <title>Genome characteristics of facultatively symbiotic Frankia sp. strains reflect host range and host plant biogeography.</title>
        <authorList>
            <person name="Normand P."/>
            <person name="Lapierre P."/>
            <person name="Tisa L.S."/>
            <person name="Gogarten J.P."/>
            <person name="Alloisio N."/>
            <person name="Bagnarol E."/>
            <person name="Bassi C.A."/>
            <person name="Berry A.M."/>
            <person name="Bickhart D.M."/>
            <person name="Choisne N."/>
            <person name="Couloux A."/>
            <person name="Cournoyer B."/>
            <person name="Cruveiller S."/>
            <person name="Daubin V."/>
            <person name="Demange N."/>
            <person name="Francino M.P."/>
            <person name="Goltsman E."/>
            <person name="Huang Y."/>
            <person name="Kopp O.R."/>
            <person name="Labarre L."/>
            <person name="Lapidus A."/>
            <person name="Lavire C."/>
            <person name="Marechal J."/>
            <person name="Martinez M."/>
            <person name="Mastronunzio J.E."/>
            <person name="Mullin B.C."/>
            <person name="Niemann J."/>
            <person name="Pujic P."/>
            <person name="Rawnsley T."/>
            <person name="Rouy Z."/>
            <person name="Schenowitz C."/>
            <person name="Sellstedt A."/>
            <person name="Tavares F."/>
            <person name="Tomkins J.P."/>
            <person name="Vallenet D."/>
            <person name="Valverde C."/>
            <person name="Wall L.G."/>
            <person name="Wang Y."/>
            <person name="Medigue C."/>
            <person name="Benson D.R."/>
        </authorList>
    </citation>
    <scope>NUCLEOTIDE SEQUENCE [LARGE SCALE GENOMIC DNA]</scope>
    <source>
        <strain evidence="2">DSM 45818 / CECT 9043 / CcI3</strain>
    </source>
</reference>
<dbReference type="HOGENOM" id="CLU_2879326_0_0_11"/>
<dbReference type="KEGG" id="fra:Francci3_0366"/>
<evidence type="ECO:0000313" key="1">
    <source>
        <dbReference type="EMBL" id="ABD09753.1"/>
    </source>
</evidence>
<name>Q2JG39_FRACC</name>
<keyword evidence="2" id="KW-1185">Reference proteome</keyword>
<dbReference type="EMBL" id="CP000249">
    <property type="protein sequence ID" value="ABD09753.1"/>
    <property type="molecule type" value="Genomic_DNA"/>
</dbReference>
<dbReference type="eggNOG" id="COG2141">
    <property type="taxonomic scope" value="Bacteria"/>
</dbReference>
<dbReference type="Proteomes" id="UP000001937">
    <property type="component" value="Chromosome"/>
</dbReference>
<dbReference type="AlphaFoldDB" id="Q2JG39"/>
<dbReference type="STRING" id="106370.Francci3_0366"/>
<dbReference type="RefSeq" id="WP_011434831.1">
    <property type="nucleotide sequence ID" value="NC_007777.1"/>
</dbReference>
<protein>
    <submittedName>
        <fullName evidence="1">Uncharacterized protein</fullName>
    </submittedName>
</protein>
<sequence>MRRRYPQVDPERLLPVGWDAARSLIAEYLAAGMSKFVVHPVTTPGGWPDFFDAFAAELMPLET</sequence>
<accession>Q2JG39</accession>
<evidence type="ECO:0000313" key="2">
    <source>
        <dbReference type="Proteomes" id="UP000001937"/>
    </source>
</evidence>
<proteinExistence type="predicted"/>
<gene>
    <name evidence="1" type="ordered locus">Francci3_0366</name>
</gene>
<organism evidence="1 2">
    <name type="scientific">Frankia casuarinae (strain DSM 45818 / CECT 9043 / HFP020203 / CcI3)</name>
    <dbReference type="NCBI Taxonomy" id="106370"/>
    <lineage>
        <taxon>Bacteria</taxon>
        <taxon>Bacillati</taxon>
        <taxon>Actinomycetota</taxon>
        <taxon>Actinomycetes</taxon>
        <taxon>Frankiales</taxon>
        <taxon>Frankiaceae</taxon>
        <taxon>Frankia</taxon>
    </lineage>
</organism>